<feature type="domain" description="HNH nuclease" evidence="1">
    <location>
        <begin position="213"/>
        <end position="271"/>
    </location>
</feature>
<dbReference type="AlphaFoldDB" id="A0AAW6TKT9"/>
<keyword evidence="2" id="KW-0255">Endonuclease</keyword>
<accession>A0AAW6TKT9</accession>
<dbReference type="InterPro" id="IPR003615">
    <property type="entry name" value="HNH_nuc"/>
</dbReference>
<gene>
    <name evidence="2" type="ORF">E6P75_11655</name>
</gene>
<dbReference type="Gene3D" id="1.10.30.50">
    <property type="match status" value="1"/>
</dbReference>
<dbReference type="EMBL" id="SSCJ01000013">
    <property type="protein sequence ID" value="MDI4510849.1"/>
    <property type="molecule type" value="Genomic_DNA"/>
</dbReference>
<dbReference type="Pfam" id="PF13395">
    <property type="entry name" value="HNH_4"/>
    <property type="match status" value="1"/>
</dbReference>
<protein>
    <submittedName>
        <fullName evidence="2">HNH endonuclease</fullName>
    </submittedName>
</protein>
<organism evidence="2">
    <name type="scientific">Faucicola osloensis</name>
    <name type="common">Moraxella osloensis</name>
    <dbReference type="NCBI Taxonomy" id="34062"/>
    <lineage>
        <taxon>Bacteria</taxon>
        <taxon>Pseudomonadati</taxon>
        <taxon>Pseudomonadota</taxon>
        <taxon>Gammaproteobacteria</taxon>
        <taxon>Moraxellales</taxon>
        <taxon>Moraxellaceae</taxon>
        <taxon>Faucicola</taxon>
    </lineage>
</organism>
<evidence type="ECO:0000259" key="1">
    <source>
        <dbReference type="SMART" id="SM00507"/>
    </source>
</evidence>
<keyword evidence="2" id="KW-0540">Nuclease</keyword>
<proteinExistence type="predicted"/>
<comment type="caution">
    <text evidence="2">The sequence shown here is derived from an EMBL/GenBank/DDBJ whole genome shotgun (WGS) entry which is preliminary data.</text>
</comment>
<keyword evidence="2" id="KW-0378">Hydrolase</keyword>
<evidence type="ECO:0000313" key="2">
    <source>
        <dbReference type="EMBL" id="MDI4510849.1"/>
    </source>
</evidence>
<sequence length="349" mass="40843">MPSFDFQIQFLKYIQWLLEMSSYTATYKFALLMSLVNSSIESAVNDDRCLFISYHHLADHFIQLYWSQSLPYAPKQVQDGEILKQLTGGQASVIKDIIELRTIEPNINKAKVKLASQWHGLRKKVASNIKRNPAQYLQTLEKNIHSTFLYDYHAHTNGIELKQGIAYCFAHYSVIINKLCQQYWTEFIRKNNQSLFSDIIDLQQFLFGESRQNLSIFLPLLSDLQDNRCFYCGSKLTDFTKTAEVDHFIPWSKYPNDTAHNFVLADHKCNNAKRDYLAHTDFFEKWNDRNHTHGSQIHDYAMTHNFFTNLPQTQNVGAWAYQMAIENNDLIWLPPKKLESIDLTFNPNF</sequence>
<dbReference type="CDD" id="cd00085">
    <property type="entry name" value="HNHc"/>
    <property type="match status" value="1"/>
</dbReference>
<reference evidence="2" key="1">
    <citation type="submission" date="2019-04" db="EMBL/GenBank/DDBJ databases">
        <title>Moraxella osloensis CCUG 73412, isolated from corneal scrapings as causative agent of keratitis.</title>
        <authorList>
            <person name="Connolly G."/>
            <person name="Jaen-Luchoro D."/>
            <person name="Pinyeiro-Iglesias B."/>
            <person name="Curry A."/>
            <person name="Knowles S."/>
            <person name="Moore E.R.B."/>
        </authorList>
    </citation>
    <scope>NUCLEOTIDE SEQUENCE</scope>
    <source>
        <strain evidence="2">CCUG 73412</strain>
    </source>
</reference>
<dbReference type="SMART" id="SM00507">
    <property type="entry name" value="HNHc"/>
    <property type="match status" value="1"/>
</dbReference>
<name>A0AAW6TKT9_FAUOS</name>
<dbReference type="GO" id="GO:0004519">
    <property type="term" value="F:endonuclease activity"/>
    <property type="evidence" value="ECO:0007669"/>
    <property type="project" value="UniProtKB-KW"/>
</dbReference>